<accession>A0A916YX57</accession>
<comment type="caution">
    <text evidence="3">The sequence shown here is derived from an EMBL/GenBank/DDBJ whole genome shotgun (WGS) entry which is preliminary data.</text>
</comment>
<reference evidence="3" key="2">
    <citation type="submission" date="2020-09" db="EMBL/GenBank/DDBJ databases">
        <authorList>
            <person name="Sun Q."/>
            <person name="Zhou Y."/>
        </authorList>
    </citation>
    <scope>NUCLEOTIDE SEQUENCE</scope>
    <source>
        <strain evidence="3">CGMCC 1.15360</strain>
    </source>
</reference>
<dbReference type="InterPro" id="IPR031316">
    <property type="entry name" value="FlgM_C"/>
</dbReference>
<organism evidence="3 4">
    <name type="scientific">Croceicoccus mobilis</name>
    <dbReference type="NCBI Taxonomy" id="1703339"/>
    <lineage>
        <taxon>Bacteria</taxon>
        <taxon>Pseudomonadati</taxon>
        <taxon>Pseudomonadota</taxon>
        <taxon>Alphaproteobacteria</taxon>
        <taxon>Sphingomonadales</taxon>
        <taxon>Erythrobacteraceae</taxon>
        <taxon>Croceicoccus</taxon>
    </lineage>
</organism>
<evidence type="ECO:0000313" key="3">
    <source>
        <dbReference type="EMBL" id="GGD64059.1"/>
    </source>
</evidence>
<dbReference type="InterPro" id="IPR035890">
    <property type="entry name" value="Anti-sigma-28_factor_FlgM_sf"/>
</dbReference>
<dbReference type="Pfam" id="PF04316">
    <property type="entry name" value="FlgM"/>
    <property type="match status" value="1"/>
</dbReference>
<protein>
    <recommendedName>
        <fullName evidence="2">Anti-sigma-28 factor FlgM C-terminal domain-containing protein</fullName>
    </recommendedName>
</protein>
<dbReference type="EMBL" id="BMIP01000002">
    <property type="protein sequence ID" value="GGD64059.1"/>
    <property type="molecule type" value="Genomic_DNA"/>
</dbReference>
<dbReference type="SUPFAM" id="SSF101498">
    <property type="entry name" value="Anti-sigma factor FlgM"/>
    <property type="match status" value="1"/>
</dbReference>
<reference evidence="3" key="1">
    <citation type="journal article" date="2014" name="Int. J. Syst. Evol. Microbiol.">
        <title>Complete genome sequence of Corynebacterium casei LMG S-19264T (=DSM 44701T), isolated from a smear-ripened cheese.</title>
        <authorList>
            <consortium name="US DOE Joint Genome Institute (JGI-PGF)"/>
            <person name="Walter F."/>
            <person name="Albersmeier A."/>
            <person name="Kalinowski J."/>
            <person name="Ruckert C."/>
        </authorList>
    </citation>
    <scope>NUCLEOTIDE SEQUENCE</scope>
    <source>
        <strain evidence="3">CGMCC 1.15360</strain>
    </source>
</reference>
<proteinExistence type="predicted"/>
<dbReference type="RefSeq" id="WP_066776099.1">
    <property type="nucleotide sequence ID" value="NZ_BMIP01000002.1"/>
</dbReference>
<feature type="region of interest" description="Disordered" evidence="1">
    <location>
        <begin position="15"/>
        <end position="38"/>
    </location>
</feature>
<dbReference type="Proteomes" id="UP000612349">
    <property type="component" value="Unassembled WGS sequence"/>
</dbReference>
<evidence type="ECO:0000313" key="4">
    <source>
        <dbReference type="Proteomes" id="UP000612349"/>
    </source>
</evidence>
<dbReference type="AlphaFoldDB" id="A0A916YX57"/>
<name>A0A916YX57_9SPHN</name>
<evidence type="ECO:0000259" key="2">
    <source>
        <dbReference type="Pfam" id="PF04316"/>
    </source>
</evidence>
<sequence length="95" mass="9584">MSSFEIGATRGAAAIDARISTPQRTAPNPQGAASHAAADAGVAVSAQALDAGQPPVDTNRVSEIRKAIETGDYPILPQEIGDAMIAAGMLLRTAA</sequence>
<keyword evidence="4" id="KW-1185">Reference proteome</keyword>
<evidence type="ECO:0000256" key="1">
    <source>
        <dbReference type="SAM" id="MobiDB-lite"/>
    </source>
</evidence>
<feature type="domain" description="Anti-sigma-28 factor FlgM C-terminal" evidence="2">
    <location>
        <begin position="47"/>
        <end position="85"/>
    </location>
</feature>
<gene>
    <name evidence="3" type="ORF">GCM10010990_11870</name>
</gene>
<dbReference type="OrthoDB" id="7392062at2"/>